<proteinExistence type="predicted"/>
<comment type="caution">
    <text evidence="1">The sequence shown here is derived from an EMBL/GenBank/DDBJ whole genome shotgun (WGS) entry which is preliminary data.</text>
</comment>
<accession>A0A1E3B3T5</accession>
<reference evidence="1 2" key="1">
    <citation type="journal article" date="2016" name="BMC Genomics">
        <title>Comparative genomic and transcriptomic analyses of the Fuzhuan brick tea-fermentation fungus Aspergillus cristatus.</title>
        <authorList>
            <person name="Ge Y."/>
            <person name="Wang Y."/>
            <person name="Liu Y."/>
            <person name="Tan Y."/>
            <person name="Ren X."/>
            <person name="Zhang X."/>
            <person name="Hyde K.D."/>
            <person name="Liu Y."/>
            <person name="Liu Z."/>
        </authorList>
    </citation>
    <scope>NUCLEOTIDE SEQUENCE [LARGE SCALE GENOMIC DNA]</scope>
    <source>
        <strain evidence="1 2">GZAAS20.1005</strain>
    </source>
</reference>
<dbReference type="EMBL" id="JXNT01000015">
    <property type="protein sequence ID" value="ODM15584.1"/>
    <property type="molecule type" value="Genomic_DNA"/>
</dbReference>
<evidence type="ECO:0000313" key="2">
    <source>
        <dbReference type="Proteomes" id="UP000094569"/>
    </source>
</evidence>
<evidence type="ECO:0000313" key="1">
    <source>
        <dbReference type="EMBL" id="ODM15584.1"/>
    </source>
</evidence>
<dbReference type="VEuPathDB" id="FungiDB:SI65_08818"/>
<protein>
    <submittedName>
        <fullName evidence="1">Uncharacterized protein</fullName>
    </submittedName>
</protein>
<organism evidence="1 2">
    <name type="scientific">Aspergillus cristatus</name>
    <name type="common">Chinese Fuzhuan brick tea-fermentation fungus</name>
    <name type="synonym">Eurotium cristatum</name>
    <dbReference type="NCBI Taxonomy" id="573508"/>
    <lineage>
        <taxon>Eukaryota</taxon>
        <taxon>Fungi</taxon>
        <taxon>Dikarya</taxon>
        <taxon>Ascomycota</taxon>
        <taxon>Pezizomycotina</taxon>
        <taxon>Eurotiomycetes</taxon>
        <taxon>Eurotiomycetidae</taxon>
        <taxon>Eurotiales</taxon>
        <taxon>Aspergillaceae</taxon>
        <taxon>Aspergillus</taxon>
        <taxon>Aspergillus subgen. Aspergillus</taxon>
    </lineage>
</organism>
<dbReference type="OrthoDB" id="4406347at2759"/>
<gene>
    <name evidence="1" type="ORF">SI65_08818</name>
</gene>
<dbReference type="Proteomes" id="UP000094569">
    <property type="component" value="Unassembled WGS sequence"/>
</dbReference>
<dbReference type="AlphaFoldDB" id="A0A1E3B3T5"/>
<sequence>MDSATQQHLAKLLEWAKIHSINDLNAESVDYLKYELKGRVPITQFRVRDHEYFKWRKEHPDVVDVEYDAPTAHVIIKATTSVLYDGALNAFERWFDKWSKEINADGSRGHYYCKTLIDLHLLGKYEDSEKQADVGLWKVGHRYPSVVVEVGINETLREDGKRWFDGTCGETKRVILLNITEEKRPGLSVKDQTWGLHAKQLRTIQHDALTKQIYDWHEKHKIPLVGERFVFDLASLRPGGRITDAVFKAPIPHLKWQAPSRQSMQKTITVVLCDDEGDYENPDNLTNDLSLTKLAYELDTVISMELPKERASKMAWDYIIKRELEK</sequence>
<name>A0A1E3B3T5_ASPCR</name>
<keyword evidence="2" id="KW-1185">Reference proteome</keyword>